<organism evidence="1 2">
    <name type="scientific">Protopolystoma xenopodis</name>
    <dbReference type="NCBI Taxonomy" id="117903"/>
    <lineage>
        <taxon>Eukaryota</taxon>
        <taxon>Metazoa</taxon>
        <taxon>Spiralia</taxon>
        <taxon>Lophotrochozoa</taxon>
        <taxon>Platyhelminthes</taxon>
        <taxon>Monogenea</taxon>
        <taxon>Polyopisthocotylea</taxon>
        <taxon>Polystomatidea</taxon>
        <taxon>Polystomatidae</taxon>
        <taxon>Protopolystoma</taxon>
    </lineage>
</organism>
<dbReference type="EMBL" id="CAAALY010070871">
    <property type="protein sequence ID" value="VEL24960.1"/>
    <property type="molecule type" value="Genomic_DNA"/>
</dbReference>
<dbReference type="Proteomes" id="UP000784294">
    <property type="component" value="Unassembled WGS sequence"/>
</dbReference>
<evidence type="ECO:0000313" key="2">
    <source>
        <dbReference type="Proteomes" id="UP000784294"/>
    </source>
</evidence>
<evidence type="ECO:0000313" key="1">
    <source>
        <dbReference type="EMBL" id="VEL24960.1"/>
    </source>
</evidence>
<reference evidence="1" key="1">
    <citation type="submission" date="2018-11" db="EMBL/GenBank/DDBJ databases">
        <authorList>
            <consortium name="Pathogen Informatics"/>
        </authorList>
    </citation>
    <scope>NUCLEOTIDE SEQUENCE</scope>
</reference>
<gene>
    <name evidence="1" type="ORF">PXEA_LOCUS18400</name>
</gene>
<name>A0A3S5A184_9PLAT</name>
<sequence>MTLADTPTISLTVVPYRLVILASEPETIVTCIYRLMHKPPSLSADSSLPNDSIIPLDSAATVATSGCCSGDNSQTSHGVLSTFIEEKSWTSVPSGGWPGLRILRISASWLPCLEICAGLLGPSDRMASTTSQQSASGTSGVGHRCLTGQQSHRQLHNCQQKYHNPRQQQYQQFHQSHSRSQQQLQQAQQSGSSYLRFQDLDSTDYVSLGAFAVSYFYFHHFYYPLMHIIIKSISSHSFTFSGIH</sequence>
<proteinExistence type="predicted"/>
<keyword evidence="2" id="KW-1185">Reference proteome</keyword>
<dbReference type="AlphaFoldDB" id="A0A3S5A184"/>
<accession>A0A3S5A184</accession>
<comment type="caution">
    <text evidence="1">The sequence shown here is derived from an EMBL/GenBank/DDBJ whole genome shotgun (WGS) entry which is preliminary data.</text>
</comment>
<protein>
    <submittedName>
        <fullName evidence="1">Uncharacterized protein</fullName>
    </submittedName>
</protein>